<organism evidence="1 2">
    <name type="scientific">Candidula unifasciata</name>
    <dbReference type="NCBI Taxonomy" id="100452"/>
    <lineage>
        <taxon>Eukaryota</taxon>
        <taxon>Metazoa</taxon>
        <taxon>Spiralia</taxon>
        <taxon>Lophotrochozoa</taxon>
        <taxon>Mollusca</taxon>
        <taxon>Gastropoda</taxon>
        <taxon>Heterobranchia</taxon>
        <taxon>Euthyneura</taxon>
        <taxon>Panpulmonata</taxon>
        <taxon>Eupulmonata</taxon>
        <taxon>Stylommatophora</taxon>
        <taxon>Helicina</taxon>
        <taxon>Helicoidea</taxon>
        <taxon>Geomitridae</taxon>
        <taxon>Candidula</taxon>
    </lineage>
</organism>
<dbReference type="EMBL" id="CAJHNH020008301">
    <property type="protein sequence ID" value="CAG5135439.1"/>
    <property type="molecule type" value="Genomic_DNA"/>
</dbReference>
<name>A0A8S4A133_9EUPU</name>
<dbReference type="Proteomes" id="UP000678393">
    <property type="component" value="Unassembled WGS sequence"/>
</dbReference>
<proteinExistence type="predicted"/>
<reference evidence="1" key="1">
    <citation type="submission" date="2021-04" db="EMBL/GenBank/DDBJ databases">
        <authorList>
            <consortium name="Molecular Ecology Group"/>
        </authorList>
    </citation>
    <scope>NUCLEOTIDE SEQUENCE</scope>
</reference>
<comment type="caution">
    <text evidence="1">The sequence shown here is derived from an EMBL/GenBank/DDBJ whole genome shotgun (WGS) entry which is preliminary data.</text>
</comment>
<gene>
    <name evidence="1" type="ORF">CUNI_LOCUS20997</name>
</gene>
<sequence length="85" mass="9636">QLVRSQTQPELIMDTKNAERQESRVNERLDEVLGAEGKAESLSSHVLPDLLRYKNLISKGYKFDGETVHFQDPVEQHSGGRIIAM</sequence>
<protein>
    <submittedName>
        <fullName evidence="1">Uncharacterized protein</fullName>
    </submittedName>
</protein>
<evidence type="ECO:0000313" key="1">
    <source>
        <dbReference type="EMBL" id="CAG5135439.1"/>
    </source>
</evidence>
<evidence type="ECO:0000313" key="2">
    <source>
        <dbReference type="Proteomes" id="UP000678393"/>
    </source>
</evidence>
<feature type="non-terminal residue" evidence="1">
    <location>
        <position position="1"/>
    </location>
</feature>
<feature type="non-terminal residue" evidence="1">
    <location>
        <position position="85"/>
    </location>
</feature>
<accession>A0A8S4A133</accession>
<dbReference type="AlphaFoldDB" id="A0A8S4A133"/>
<keyword evidence="2" id="KW-1185">Reference proteome</keyword>